<feature type="domain" description="Glycosyltransferase 2-like" evidence="8">
    <location>
        <begin position="8"/>
        <end position="168"/>
    </location>
</feature>
<protein>
    <submittedName>
        <fullName evidence="9">Glycosyltransferase family 2 protein</fullName>
    </submittedName>
</protein>
<dbReference type="PANTHER" id="PTHR48090">
    <property type="entry name" value="UNDECAPRENYL-PHOSPHATE 4-DEOXY-4-FORMAMIDO-L-ARABINOSE TRANSFERASE-RELATED"/>
    <property type="match status" value="1"/>
</dbReference>
<keyword evidence="3 9" id="KW-0808">Transferase</keyword>
<dbReference type="EMBL" id="WAIE01000001">
    <property type="protein sequence ID" value="KAB1443478.1"/>
    <property type="molecule type" value="Genomic_DNA"/>
</dbReference>
<keyword evidence="5" id="KW-0448">Lipopolysaccharide biosynthesis</keyword>
<dbReference type="AlphaFoldDB" id="A0A6N6N6X6"/>
<evidence type="ECO:0000313" key="10">
    <source>
        <dbReference type="Proteomes" id="UP000438699"/>
    </source>
</evidence>
<dbReference type="InterPro" id="IPR050256">
    <property type="entry name" value="Glycosyltransferase_2"/>
</dbReference>
<dbReference type="OrthoDB" id="9802649at2"/>
<evidence type="ECO:0000256" key="4">
    <source>
        <dbReference type="ARBA" id="ARBA00022692"/>
    </source>
</evidence>
<evidence type="ECO:0000256" key="5">
    <source>
        <dbReference type="ARBA" id="ARBA00022985"/>
    </source>
</evidence>
<dbReference type="PANTHER" id="PTHR48090:SF3">
    <property type="entry name" value="UNDECAPRENYL-PHOSPHATE 4-DEOXY-4-FORMAMIDO-L-ARABINOSE TRANSFERASE"/>
    <property type="match status" value="1"/>
</dbReference>
<comment type="caution">
    <text evidence="9">The sequence shown here is derived from an EMBL/GenBank/DDBJ whole genome shotgun (WGS) entry which is preliminary data.</text>
</comment>
<sequence length="240" mass="27490">MTNTKKFSVVLPVFNEQDNLQKLFAEIRCAADSTGWEWEAVFVDDCSTDQSLDVIRTLARDNREVRFVAFEGNRGQSVAFCAGFDAADSDVIVTMDADLQNDPGDIPAMLAAFGNGCDMVVGWRARRKDTFWKRIASRIGNAVRNWFTDDGIHDTGCSLKVMRRDMLMNLPRFKNMHRFFPILMKMQGATISEVVVNHRERHAGVSKYGNWQRAKQGIYDLFGVRWLMTRQVSYTVREKK</sequence>
<evidence type="ECO:0000256" key="3">
    <source>
        <dbReference type="ARBA" id="ARBA00022679"/>
    </source>
</evidence>
<evidence type="ECO:0000313" key="9">
    <source>
        <dbReference type="EMBL" id="KAB1443478.1"/>
    </source>
</evidence>
<dbReference type="GO" id="GO:0009103">
    <property type="term" value="P:lipopolysaccharide biosynthetic process"/>
    <property type="evidence" value="ECO:0007669"/>
    <property type="project" value="UniProtKB-KW"/>
</dbReference>
<dbReference type="GO" id="GO:0005886">
    <property type="term" value="C:plasma membrane"/>
    <property type="evidence" value="ECO:0007669"/>
    <property type="project" value="TreeGrafter"/>
</dbReference>
<evidence type="ECO:0000256" key="6">
    <source>
        <dbReference type="ARBA" id="ARBA00022989"/>
    </source>
</evidence>
<dbReference type="Gene3D" id="3.90.550.10">
    <property type="entry name" value="Spore Coat Polysaccharide Biosynthesis Protein SpsA, Chain A"/>
    <property type="match status" value="1"/>
</dbReference>
<dbReference type="InterPro" id="IPR001173">
    <property type="entry name" value="Glyco_trans_2-like"/>
</dbReference>
<keyword evidence="6" id="KW-1133">Transmembrane helix</keyword>
<evidence type="ECO:0000259" key="8">
    <source>
        <dbReference type="Pfam" id="PF00535"/>
    </source>
</evidence>
<reference evidence="9 10" key="1">
    <citation type="journal article" date="2017" name="Int. J. Syst. Evol. Microbiol.">
        <title>Desulfovibrio senegalensis sp. nov., a mesophilic sulfate reducer isolated from marine sediment.</title>
        <authorList>
            <person name="Thioye A."/>
            <person name="Gam Z.B.A."/>
            <person name="Mbengue M."/>
            <person name="Cayol J.L."/>
            <person name="Joseph-Bartoli M."/>
            <person name="Toure-Kane C."/>
            <person name="Labat M."/>
        </authorList>
    </citation>
    <scope>NUCLEOTIDE SEQUENCE [LARGE SCALE GENOMIC DNA]</scope>
    <source>
        <strain evidence="9 10">DSM 101509</strain>
    </source>
</reference>
<dbReference type="Pfam" id="PF00535">
    <property type="entry name" value="Glycos_transf_2"/>
    <property type="match status" value="1"/>
</dbReference>
<dbReference type="GO" id="GO:0099621">
    <property type="term" value="F:undecaprenyl-phosphate 4-deoxy-4-formamido-L-arabinose transferase activity"/>
    <property type="evidence" value="ECO:0007669"/>
    <property type="project" value="TreeGrafter"/>
</dbReference>
<dbReference type="Proteomes" id="UP000438699">
    <property type="component" value="Unassembled WGS sequence"/>
</dbReference>
<dbReference type="RefSeq" id="WP_151149850.1">
    <property type="nucleotide sequence ID" value="NZ_WAIE01000001.1"/>
</dbReference>
<keyword evidence="4" id="KW-0812">Transmembrane</keyword>
<keyword evidence="10" id="KW-1185">Reference proteome</keyword>
<gene>
    <name evidence="9" type="ORF">F8A88_04310</name>
</gene>
<name>A0A6N6N6X6_9BACT</name>
<dbReference type="CDD" id="cd04187">
    <property type="entry name" value="DPM1_like_bac"/>
    <property type="match status" value="1"/>
</dbReference>
<evidence type="ECO:0000256" key="7">
    <source>
        <dbReference type="ARBA" id="ARBA00023136"/>
    </source>
</evidence>
<keyword evidence="1" id="KW-1003">Cell membrane</keyword>
<evidence type="ECO:0000256" key="1">
    <source>
        <dbReference type="ARBA" id="ARBA00022475"/>
    </source>
</evidence>
<proteinExistence type="predicted"/>
<accession>A0A6N6N6X6</accession>
<organism evidence="9 10">
    <name type="scientific">Pseudodesulfovibrio senegalensis</name>
    <dbReference type="NCBI Taxonomy" id="1721087"/>
    <lineage>
        <taxon>Bacteria</taxon>
        <taxon>Pseudomonadati</taxon>
        <taxon>Thermodesulfobacteriota</taxon>
        <taxon>Desulfovibrionia</taxon>
        <taxon>Desulfovibrionales</taxon>
        <taxon>Desulfovibrionaceae</taxon>
    </lineage>
</organism>
<keyword evidence="7" id="KW-0472">Membrane</keyword>
<dbReference type="InterPro" id="IPR029044">
    <property type="entry name" value="Nucleotide-diphossugar_trans"/>
</dbReference>
<dbReference type="SUPFAM" id="SSF53448">
    <property type="entry name" value="Nucleotide-diphospho-sugar transferases"/>
    <property type="match status" value="1"/>
</dbReference>
<keyword evidence="2" id="KW-0328">Glycosyltransferase</keyword>
<evidence type="ECO:0000256" key="2">
    <source>
        <dbReference type="ARBA" id="ARBA00022676"/>
    </source>
</evidence>